<protein>
    <submittedName>
        <fullName evidence="1">Uncharacterized protein</fullName>
    </submittedName>
</protein>
<organism evidence="1">
    <name type="scientific">uncultured organism</name>
    <dbReference type="NCBI Taxonomy" id="155900"/>
    <lineage>
        <taxon>unclassified sequences</taxon>
        <taxon>environmental samples</taxon>
    </lineage>
</organism>
<reference evidence="1" key="1">
    <citation type="submission" date="2006-06" db="EMBL/GenBank/DDBJ databases">
        <title>Construction and analysis of a metagenomic library from a deep-sea sediment of east Pacific nodule Province.</title>
        <authorList>
            <person name="Xu M."/>
            <person name="Xiao X."/>
            <person name="Wang F."/>
        </authorList>
    </citation>
    <scope>NUCLEOTIDE SEQUENCE</scope>
</reference>
<dbReference type="EMBL" id="AM270417">
    <property type="protein sequence ID" value="CAK32589.1"/>
    <property type="molecule type" value="Genomic_DNA"/>
</dbReference>
<name>Q1EI21_9ZZZZ</name>
<accession>Q1EI21</accession>
<evidence type="ECO:0000313" key="1">
    <source>
        <dbReference type="EMBL" id="CAK32589.1"/>
    </source>
</evidence>
<dbReference type="AlphaFoldDB" id="Q1EI21"/>
<proteinExistence type="predicted"/>
<sequence>MDAFEKVIEQIIRQEGYWTRTSFKVELTKPEKVAIGRPSSPRWELDVVGYNAARNEIRVIECKSYLDSPGVHYQHFDPANKGAKRYKLFVEPRTREVVLRRLALQLTHQGLCAPNPKVELALVAGKVSKGETEIKALFKRRGFIWYGPDWVRKKLEELSTTGYENEVASVVSKLLLRKRKT</sequence>
<gene>
    <name evidence="1" type="ORF">17H9-15</name>
</gene>